<dbReference type="PIRSF" id="PIRSF037238">
    <property type="entry name" value="Carboxypeptidase_G2"/>
    <property type="match status" value="1"/>
</dbReference>
<dbReference type="InterPro" id="IPR011650">
    <property type="entry name" value="Peptidase_M20_dimer"/>
</dbReference>
<dbReference type="SUPFAM" id="SSF53187">
    <property type="entry name" value="Zn-dependent exopeptidases"/>
    <property type="match status" value="1"/>
</dbReference>
<dbReference type="Proteomes" id="UP000282674">
    <property type="component" value="Unassembled WGS sequence"/>
</dbReference>
<dbReference type="CDD" id="cd03885">
    <property type="entry name" value="M20_CPDG2"/>
    <property type="match status" value="1"/>
</dbReference>
<dbReference type="OrthoDB" id="9783294at2"/>
<name>A0A3M2LFW1_9ACTN</name>
<dbReference type="Pfam" id="PF01546">
    <property type="entry name" value="Peptidase_M20"/>
    <property type="match status" value="1"/>
</dbReference>
<feature type="domain" description="Peptidase M20 dimerisation" evidence="4">
    <location>
        <begin position="186"/>
        <end position="281"/>
    </location>
</feature>
<evidence type="ECO:0000256" key="2">
    <source>
        <dbReference type="ARBA" id="ARBA00022801"/>
    </source>
</evidence>
<keyword evidence="1" id="KW-0479">Metal-binding</keyword>
<feature type="active site" description="Proton acceptor" evidence="3">
    <location>
        <position position="152"/>
    </location>
</feature>
<proteinExistence type="predicted"/>
<organism evidence="5 6">
    <name type="scientific">Actinomadura harenae</name>
    <dbReference type="NCBI Taxonomy" id="2483351"/>
    <lineage>
        <taxon>Bacteria</taxon>
        <taxon>Bacillati</taxon>
        <taxon>Actinomycetota</taxon>
        <taxon>Actinomycetes</taxon>
        <taxon>Streptosporangiales</taxon>
        <taxon>Thermomonosporaceae</taxon>
        <taxon>Actinomadura</taxon>
    </lineage>
</organism>
<accession>A0A3M2LFW1</accession>
<dbReference type="GO" id="GO:0046872">
    <property type="term" value="F:metal ion binding"/>
    <property type="evidence" value="ECO:0007669"/>
    <property type="project" value="UniProtKB-KW"/>
</dbReference>
<dbReference type="GO" id="GO:0016787">
    <property type="term" value="F:hydrolase activity"/>
    <property type="evidence" value="ECO:0007669"/>
    <property type="project" value="UniProtKB-KW"/>
</dbReference>
<keyword evidence="2" id="KW-0378">Hydrolase</keyword>
<dbReference type="InterPro" id="IPR017150">
    <property type="entry name" value="Pept_M20_glutamate_carboxypep"/>
</dbReference>
<dbReference type="RefSeq" id="WP_122199451.1">
    <property type="nucleotide sequence ID" value="NZ_JBHSKC010000025.1"/>
</dbReference>
<reference evidence="5 6" key="1">
    <citation type="submission" date="2018-10" db="EMBL/GenBank/DDBJ databases">
        <title>Isolation from soil.</title>
        <authorList>
            <person name="Hu J."/>
        </authorList>
    </citation>
    <scope>NUCLEOTIDE SEQUENCE [LARGE SCALE GENOMIC DNA]</scope>
    <source>
        <strain evidence="5 6">NEAU-Ht49</strain>
    </source>
</reference>
<dbReference type="InterPro" id="IPR050072">
    <property type="entry name" value="Peptidase_M20A"/>
</dbReference>
<evidence type="ECO:0000313" key="6">
    <source>
        <dbReference type="Proteomes" id="UP000282674"/>
    </source>
</evidence>
<dbReference type="InterPro" id="IPR036264">
    <property type="entry name" value="Bact_exopeptidase_dim_dom"/>
</dbReference>
<dbReference type="InterPro" id="IPR002933">
    <property type="entry name" value="Peptidase_M20"/>
</dbReference>
<evidence type="ECO:0000313" key="5">
    <source>
        <dbReference type="EMBL" id="RMI36399.1"/>
    </source>
</evidence>
<dbReference type="PANTHER" id="PTHR43808">
    <property type="entry name" value="ACETYLORNITHINE DEACETYLASE"/>
    <property type="match status" value="1"/>
</dbReference>
<dbReference type="PANTHER" id="PTHR43808:SF9">
    <property type="entry name" value="BLL0789 PROTEIN"/>
    <property type="match status" value="1"/>
</dbReference>
<evidence type="ECO:0000256" key="3">
    <source>
        <dbReference type="PIRSR" id="PIRSR037238-1"/>
    </source>
</evidence>
<dbReference type="SUPFAM" id="SSF55031">
    <property type="entry name" value="Bacterial exopeptidase dimerisation domain"/>
    <property type="match status" value="1"/>
</dbReference>
<dbReference type="Gene3D" id="3.40.630.10">
    <property type="entry name" value="Zn peptidases"/>
    <property type="match status" value="1"/>
</dbReference>
<sequence>MTDRNAATPHPHAPVPNLYAEAEARTDEMVADIGDLVRVESPTADVAAVRRCAQKVAELGARLTGSDPEWLEAGGRPHLRWRFGAGDRVLLLGHFDTVWPVGALATHPFAVTGGRMTGPGCFDMKAGLVQIFHALALLDDLDGVSVLATSDEETGSRTSRALVEAEARRVSSALVLEASERGALKTARKGVSTYDLRIVGKAAHAGLEPHRGVNATVELAHQVQAVAALADPAAGTSVTPTVASSGTTRNTVPDEAVLLVDVRAVTSAEQDRVDAALRALCPALPGARLEVTGGPDRPPLQEESSAGLFALASRLNEELGLGPLRGVAVGGGSDGNLTAGAGTPTLDGLGAVGGGAHADHEHVIVAELPRRTALLAALVRDLTTSKGEPE</sequence>
<feature type="active site" evidence="3">
    <location>
        <position position="96"/>
    </location>
</feature>
<evidence type="ECO:0000256" key="1">
    <source>
        <dbReference type="ARBA" id="ARBA00022723"/>
    </source>
</evidence>
<gene>
    <name evidence="5" type="ORF">EBO15_38780</name>
</gene>
<dbReference type="Gene3D" id="3.30.70.360">
    <property type="match status" value="1"/>
</dbReference>
<dbReference type="AlphaFoldDB" id="A0A3M2LFW1"/>
<protein>
    <submittedName>
        <fullName evidence="5">M20 family peptidase</fullName>
    </submittedName>
</protein>
<dbReference type="Pfam" id="PF07687">
    <property type="entry name" value="M20_dimer"/>
    <property type="match status" value="1"/>
</dbReference>
<keyword evidence="6" id="KW-1185">Reference proteome</keyword>
<evidence type="ECO:0000259" key="4">
    <source>
        <dbReference type="Pfam" id="PF07687"/>
    </source>
</evidence>
<dbReference type="EMBL" id="RFFG01000138">
    <property type="protein sequence ID" value="RMI36399.1"/>
    <property type="molecule type" value="Genomic_DNA"/>
</dbReference>
<comment type="caution">
    <text evidence="5">The sequence shown here is derived from an EMBL/GenBank/DDBJ whole genome shotgun (WGS) entry which is preliminary data.</text>
</comment>